<dbReference type="EnsemblMetazoa" id="GAUT004282-RA">
    <property type="protein sequence ID" value="GAUT004282-PA"/>
    <property type="gene ID" value="GAUT004282"/>
</dbReference>
<dbReference type="Proteomes" id="UP000078200">
    <property type="component" value="Unassembled WGS sequence"/>
</dbReference>
<organism evidence="1 2">
    <name type="scientific">Glossina austeni</name>
    <name type="common">Savannah tsetse fly</name>
    <dbReference type="NCBI Taxonomy" id="7395"/>
    <lineage>
        <taxon>Eukaryota</taxon>
        <taxon>Metazoa</taxon>
        <taxon>Ecdysozoa</taxon>
        <taxon>Arthropoda</taxon>
        <taxon>Hexapoda</taxon>
        <taxon>Insecta</taxon>
        <taxon>Pterygota</taxon>
        <taxon>Neoptera</taxon>
        <taxon>Endopterygota</taxon>
        <taxon>Diptera</taxon>
        <taxon>Brachycera</taxon>
        <taxon>Muscomorpha</taxon>
        <taxon>Hippoboscoidea</taxon>
        <taxon>Glossinidae</taxon>
        <taxon>Glossina</taxon>
    </lineage>
</organism>
<evidence type="ECO:0000313" key="1">
    <source>
        <dbReference type="EnsemblMetazoa" id="GAUT004282-PA"/>
    </source>
</evidence>
<evidence type="ECO:0000313" key="2">
    <source>
        <dbReference type="Proteomes" id="UP000078200"/>
    </source>
</evidence>
<keyword evidence="2" id="KW-1185">Reference proteome</keyword>
<protein>
    <submittedName>
        <fullName evidence="1">Casc1 domain-containing protein</fullName>
    </submittedName>
</protein>
<name>A0A1A9UGQ2_GLOAU</name>
<sequence>MKNPKEKNSKPNIRELEAIIMSRTPHHLEADEYPDVYAKFLETEQTKFEDFLSIAYDPITLNIDSDDINLRIFVIVGGAYQVNFAQKPLNVKIGNIGMTWQCAERKLIIEKDIGIDEPSPSGFDSVIGTRNCLNCDEFLSPIDIVKTRVDPTHPLFVLVFHVPEYLCYWGEPIACHYEEIQEIVNIENLENRKSKEDFINLIDISHAQTTLRNKLEVEKLDKQNETLIKSHRINLHCSRPNNFEYRNINSTSLPNLPDVVKLLDYHMDSPLTAE</sequence>
<reference evidence="1" key="1">
    <citation type="submission" date="2020-05" db="UniProtKB">
        <authorList>
            <consortium name="EnsemblMetazoa"/>
        </authorList>
    </citation>
    <scope>IDENTIFICATION</scope>
    <source>
        <strain evidence="1">TTRI</strain>
    </source>
</reference>
<accession>A0A1A9UGQ2</accession>
<proteinExistence type="predicted"/>
<dbReference type="AlphaFoldDB" id="A0A1A9UGQ2"/>
<dbReference type="VEuPathDB" id="VectorBase:GAUT004282"/>